<gene>
    <name evidence="2" type="ORF">BSTOLATCC_MIC11576</name>
</gene>
<feature type="transmembrane region" description="Helical" evidence="1">
    <location>
        <begin position="172"/>
        <end position="189"/>
    </location>
</feature>
<dbReference type="GO" id="GO:0016020">
    <property type="term" value="C:membrane"/>
    <property type="evidence" value="ECO:0007669"/>
    <property type="project" value="TreeGrafter"/>
</dbReference>
<dbReference type="AlphaFoldDB" id="A0AAU9IS43"/>
<name>A0AAU9IS43_9CILI</name>
<dbReference type="Proteomes" id="UP001162131">
    <property type="component" value="Unassembled WGS sequence"/>
</dbReference>
<feature type="transmembrane region" description="Helical" evidence="1">
    <location>
        <begin position="138"/>
        <end position="157"/>
    </location>
</feature>
<feature type="transmembrane region" description="Helical" evidence="1">
    <location>
        <begin position="77"/>
        <end position="100"/>
    </location>
</feature>
<dbReference type="EMBL" id="CAJZBQ010000012">
    <property type="protein sequence ID" value="CAG9314575.1"/>
    <property type="molecule type" value="Genomic_DNA"/>
</dbReference>
<proteinExistence type="predicted"/>
<evidence type="ECO:0000256" key="1">
    <source>
        <dbReference type="SAM" id="Phobius"/>
    </source>
</evidence>
<sequence>MKIWEFAPDNFHESTHKEILKYIRIFLALFSVGNFLWALILTPDLFFIYLTCWGLTITMIYFIVAALSYFSTKLTKVAYILFETIWAIESCITVMYWTAVAPLSSIDVLQTIFHHVVPIITLTFDFCLNRVEFIRKHMVFPLGISIIYLLCVNMPYALEVEEVYPLMSFRNVWSYLMILGALIVEVIAFEGALQLKRKLGICTKSVDIEMNSNNYEIDGKRPLTS</sequence>
<keyword evidence="1" id="KW-1133">Transmembrane helix</keyword>
<keyword evidence="1" id="KW-0812">Transmembrane</keyword>
<organism evidence="2 3">
    <name type="scientific">Blepharisma stoltei</name>
    <dbReference type="NCBI Taxonomy" id="1481888"/>
    <lineage>
        <taxon>Eukaryota</taxon>
        <taxon>Sar</taxon>
        <taxon>Alveolata</taxon>
        <taxon>Ciliophora</taxon>
        <taxon>Postciliodesmatophora</taxon>
        <taxon>Heterotrichea</taxon>
        <taxon>Heterotrichida</taxon>
        <taxon>Blepharismidae</taxon>
        <taxon>Blepharisma</taxon>
    </lineage>
</organism>
<dbReference type="PANTHER" id="PTHR12242">
    <property type="entry name" value="OS02G0130600 PROTEIN-RELATED"/>
    <property type="match status" value="1"/>
</dbReference>
<evidence type="ECO:0000313" key="3">
    <source>
        <dbReference type="Proteomes" id="UP001162131"/>
    </source>
</evidence>
<feature type="transmembrane region" description="Helical" evidence="1">
    <location>
        <begin position="21"/>
        <end position="40"/>
    </location>
</feature>
<accession>A0AAU9IS43</accession>
<feature type="transmembrane region" description="Helical" evidence="1">
    <location>
        <begin position="46"/>
        <end position="70"/>
    </location>
</feature>
<comment type="caution">
    <text evidence="2">The sequence shown here is derived from an EMBL/GenBank/DDBJ whole genome shotgun (WGS) entry which is preliminary data.</text>
</comment>
<keyword evidence="1" id="KW-0472">Membrane</keyword>
<evidence type="ECO:0000313" key="2">
    <source>
        <dbReference type="EMBL" id="CAG9314575.1"/>
    </source>
</evidence>
<dbReference type="PANTHER" id="PTHR12242:SF1">
    <property type="entry name" value="MYND-TYPE DOMAIN-CONTAINING PROTEIN"/>
    <property type="match status" value="1"/>
</dbReference>
<feature type="transmembrane region" description="Helical" evidence="1">
    <location>
        <begin position="112"/>
        <end position="131"/>
    </location>
</feature>
<keyword evidence="3" id="KW-1185">Reference proteome</keyword>
<reference evidence="2" key="1">
    <citation type="submission" date="2021-09" db="EMBL/GenBank/DDBJ databases">
        <authorList>
            <consortium name="AG Swart"/>
            <person name="Singh M."/>
            <person name="Singh A."/>
            <person name="Seah K."/>
            <person name="Emmerich C."/>
        </authorList>
    </citation>
    <scope>NUCLEOTIDE SEQUENCE</scope>
    <source>
        <strain evidence="2">ATCC30299</strain>
    </source>
</reference>
<protein>
    <submittedName>
        <fullName evidence="2">Uncharacterized protein</fullName>
    </submittedName>
</protein>